<evidence type="ECO:0000256" key="2">
    <source>
        <dbReference type="ARBA" id="ARBA00022771"/>
    </source>
</evidence>
<gene>
    <name evidence="5" type="ORF">C2G38_1525853</name>
</gene>
<organism evidence="5 6">
    <name type="scientific">Gigaspora rosea</name>
    <dbReference type="NCBI Taxonomy" id="44941"/>
    <lineage>
        <taxon>Eukaryota</taxon>
        <taxon>Fungi</taxon>
        <taxon>Fungi incertae sedis</taxon>
        <taxon>Mucoromycota</taxon>
        <taxon>Glomeromycotina</taxon>
        <taxon>Glomeromycetes</taxon>
        <taxon>Diversisporales</taxon>
        <taxon>Gigasporaceae</taxon>
        <taxon>Gigaspora</taxon>
    </lineage>
</organism>
<evidence type="ECO:0000313" key="5">
    <source>
        <dbReference type="EMBL" id="RIB16256.1"/>
    </source>
</evidence>
<evidence type="ECO:0000259" key="4">
    <source>
        <dbReference type="Pfam" id="PF02892"/>
    </source>
</evidence>
<dbReference type="Proteomes" id="UP000266673">
    <property type="component" value="Unassembled WGS sequence"/>
</dbReference>
<protein>
    <recommendedName>
        <fullName evidence="4">BED-type domain-containing protein</fullName>
    </recommendedName>
</protein>
<sequence>MSSDEEVSIVSTSNIDKGKKVVKNIGRPEGPVWSYFTKGKQVGKGKYEATCNLCGVTWNRGEPSELENHLANHCQKADSIIVRQFLTKILSNNSEQGDSSKKRKINIQGPLDQYVSLTKLDNQKIKRIHLAWSKAFTICGISWRVIENPFFIEALKEMNLSYEPPTRQLLSNNLLEQQLAIVNQKMDKIFKQYSNLTLVYKFLI</sequence>
<evidence type="ECO:0000313" key="6">
    <source>
        <dbReference type="Proteomes" id="UP000266673"/>
    </source>
</evidence>
<keyword evidence="6" id="KW-1185">Reference proteome</keyword>
<proteinExistence type="predicted"/>
<keyword evidence="2" id="KW-0863">Zinc-finger</keyword>
<reference evidence="5 6" key="1">
    <citation type="submission" date="2018-06" db="EMBL/GenBank/DDBJ databases">
        <title>Comparative genomics reveals the genomic features of Rhizophagus irregularis, R. cerebriforme, R. diaphanum and Gigaspora rosea, and their symbiotic lifestyle signature.</title>
        <authorList>
            <person name="Morin E."/>
            <person name="San Clemente H."/>
            <person name="Chen E.C.H."/>
            <person name="De La Providencia I."/>
            <person name="Hainaut M."/>
            <person name="Kuo A."/>
            <person name="Kohler A."/>
            <person name="Murat C."/>
            <person name="Tang N."/>
            <person name="Roy S."/>
            <person name="Loubradou J."/>
            <person name="Henrissat B."/>
            <person name="Grigoriev I.V."/>
            <person name="Corradi N."/>
            <person name="Roux C."/>
            <person name="Martin F.M."/>
        </authorList>
    </citation>
    <scope>NUCLEOTIDE SEQUENCE [LARGE SCALE GENOMIC DNA]</scope>
    <source>
        <strain evidence="5 6">DAOM 194757</strain>
    </source>
</reference>
<accession>A0A397VAE2</accession>
<keyword evidence="3" id="KW-0862">Zinc</keyword>
<dbReference type="EMBL" id="QKWP01000690">
    <property type="protein sequence ID" value="RIB16256.1"/>
    <property type="molecule type" value="Genomic_DNA"/>
</dbReference>
<feature type="domain" description="BED-type" evidence="4">
    <location>
        <begin position="31"/>
        <end position="74"/>
    </location>
</feature>
<dbReference type="STRING" id="44941.A0A397VAE2"/>
<evidence type="ECO:0000256" key="1">
    <source>
        <dbReference type="ARBA" id="ARBA00022723"/>
    </source>
</evidence>
<dbReference type="InterPro" id="IPR003656">
    <property type="entry name" value="Znf_BED"/>
</dbReference>
<dbReference type="AlphaFoldDB" id="A0A397VAE2"/>
<dbReference type="OrthoDB" id="2323074at2759"/>
<name>A0A397VAE2_9GLOM</name>
<dbReference type="GO" id="GO:0008270">
    <property type="term" value="F:zinc ion binding"/>
    <property type="evidence" value="ECO:0007669"/>
    <property type="project" value="UniProtKB-KW"/>
</dbReference>
<evidence type="ECO:0000256" key="3">
    <source>
        <dbReference type="ARBA" id="ARBA00022833"/>
    </source>
</evidence>
<comment type="caution">
    <text evidence="5">The sequence shown here is derived from an EMBL/GenBank/DDBJ whole genome shotgun (WGS) entry which is preliminary data.</text>
</comment>
<dbReference type="Pfam" id="PF02892">
    <property type="entry name" value="zf-BED"/>
    <property type="match status" value="1"/>
</dbReference>
<dbReference type="GO" id="GO:0003677">
    <property type="term" value="F:DNA binding"/>
    <property type="evidence" value="ECO:0007669"/>
    <property type="project" value="InterPro"/>
</dbReference>
<keyword evidence="1" id="KW-0479">Metal-binding</keyword>